<keyword evidence="2" id="KW-0808">Transferase</keyword>
<dbReference type="Gene3D" id="3.40.630.30">
    <property type="match status" value="1"/>
</dbReference>
<gene>
    <name evidence="2" type="ORF">CN311_14495</name>
</gene>
<comment type="caution">
    <text evidence="2">The sequence shown here is derived from an EMBL/GenBank/DDBJ whole genome shotgun (WGS) entry which is preliminary data.</text>
</comment>
<keyword evidence="3" id="KW-1185">Reference proteome</keyword>
<dbReference type="AlphaFoldDB" id="A0A2A6FF84"/>
<organism evidence="2 3">
    <name type="scientific">Mesorhizobium sanjuanii</name>
    <dbReference type="NCBI Taxonomy" id="2037900"/>
    <lineage>
        <taxon>Bacteria</taxon>
        <taxon>Pseudomonadati</taxon>
        <taxon>Pseudomonadota</taxon>
        <taxon>Alphaproteobacteria</taxon>
        <taxon>Hyphomicrobiales</taxon>
        <taxon>Phyllobacteriaceae</taxon>
        <taxon>Mesorhizobium</taxon>
    </lineage>
</organism>
<evidence type="ECO:0000313" key="3">
    <source>
        <dbReference type="Proteomes" id="UP000219182"/>
    </source>
</evidence>
<dbReference type="PROSITE" id="PS51186">
    <property type="entry name" value="GNAT"/>
    <property type="match status" value="1"/>
</dbReference>
<evidence type="ECO:0000313" key="2">
    <source>
        <dbReference type="EMBL" id="PDQ20402.1"/>
    </source>
</evidence>
<accession>A0A2A6FF84</accession>
<dbReference type="InterPro" id="IPR000182">
    <property type="entry name" value="GNAT_dom"/>
</dbReference>
<dbReference type="CDD" id="cd04301">
    <property type="entry name" value="NAT_SF"/>
    <property type="match status" value="1"/>
</dbReference>
<dbReference type="PANTHER" id="PTHR43233:SF1">
    <property type="entry name" value="FAMILY N-ACETYLTRANSFERASE, PUTATIVE (AFU_ORTHOLOGUE AFUA_6G03350)-RELATED"/>
    <property type="match status" value="1"/>
</dbReference>
<dbReference type="SUPFAM" id="SSF55729">
    <property type="entry name" value="Acyl-CoA N-acyltransferases (Nat)"/>
    <property type="match status" value="1"/>
</dbReference>
<dbReference type="GO" id="GO:0016747">
    <property type="term" value="F:acyltransferase activity, transferring groups other than amino-acyl groups"/>
    <property type="evidence" value="ECO:0007669"/>
    <property type="project" value="InterPro"/>
</dbReference>
<dbReference type="PANTHER" id="PTHR43233">
    <property type="entry name" value="FAMILY N-ACETYLTRANSFERASE, PUTATIVE (AFU_ORTHOLOGUE AFUA_6G03350)-RELATED"/>
    <property type="match status" value="1"/>
</dbReference>
<dbReference type="EMBL" id="NWQG01000084">
    <property type="protein sequence ID" value="PDQ20402.1"/>
    <property type="molecule type" value="Genomic_DNA"/>
</dbReference>
<sequence length="134" mass="15786">MPDRWIETFQGERQHQLYDLYSKEWWTNGRQFEDVIRMVEHSDLAIGLCSDSDQLVGFARVLTDYTFKAMIFDVIVHSDFRGQQLGRAIINRIIDHETLTEVRSFELYCPDNLIPFYSKLGFAKGTASLLFRER</sequence>
<dbReference type="Pfam" id="PF00583">
    <property type="entry name" value="Acetyltransf_1"/>
    <property type="match status" value="1"/>
</dbReference>
<evidence type="ECO:0000259" key="1">
    <source>
        <dbReference type="PROSITE" id="PS51186"/>
    </source>
</evidence>
<reference evidence="2 3" key="1">
    <citation type="submission" date="2017-09" db="EMBL/GenBank/DDBJ databases">
        <title>Mesorhizobum sanjuanii sp. nov. isolated from nodules of Lotus tenuis in saline-alkaline lowlands of Flooding Pampa.</title>
        <authorList>
            <person name="Sannazzaro A.I."/>
            <person name="Torres Tejerizo G.A."/>
            <person name="Fontana F."/>
            <person name="Cumpa Velazquez L.M."/>
            <person name="Hansen L."/>
            <person name="Pistorio M."/>
            <person name="Estrella M.J."/>
        </authorList>
    </citation>
    <scope>NUCLEOTIDE SEQUENCE [LARGE SCALE GENOMIC DNA]</scope>
    <source>
        <strain evidence="2 3">BSA136</strain>
    </source>
</reference>
<protein>
    <submittedName>
        <fullName evidence="2">GNAT family N-acetyltransferase</fullName>
    </submittedName>
</protein>
<dbReference type="InterPro" id="IPR053144">
    <property type="entry name" value="Acetyltransferase_Butenolide"/>
</dbReference>
<dbReference type="Proteomes" id="UP000219182">
    <property type="component" value="Unassembled WGS sequence"/>
</dbReference>
<dbReference type="InterPro" id="IPR016181">
    <property type="entry name" value="Acyl_CoA_acyltransferase"/>
</dbReference>
<proteinExistence type="predicted"/>
<dbReference type="RefSeq" id="WP_097574510.1">
    <property type="nucleotide sequence ID" value="NZ_NWQG01000084.1"/>
</dbReference>
<feature type="domain" description="N-acetyltransferase" evidence="1">
    <location>
        <begin position="4"/>
        <end position="134"/>
    </location>
</feature>
<name>A0A2A6FF84_9HYPH</name>